<dbReference type="EMBL" id="CM031837">
    <property type="protein sequence ID" value="KAG6682766.1"/>
    <property type="molecule type" value="Genomic_DNA"/>
</dbReference>
<feature type="transmembrane region" description="Helical" evidence="6">
    <location>
        <begin position="294"/>
        <end position="312"/>
    </location>
</feature>
<dbReference type="EMBL" id="CM031837">
    <property type="protein sequence ID" value="KAG6682769.1"/>
    <property type="molecule type" value="Genomic_DNA"/>
</dbReference>
<dbReference type="GO" id="GO:0042910">
    <property type="term" value="F:xenobiotic transmembrane transporter activity"/>
    <property type="evidence" value="ECO:0007669"/>
    <property type="project" value="InterPro"/>
</dbReference>
<feature type="transmembrane region" description="Helical" evidence="6">
    <location>
        <begin position="373"/>
        <end position="393"/>
    </location>
</feature>
<feature type="transmembrane region" description="Helical" evidence="6">
    <location>
        <begin position="152"/>
        <end position="171"/>
    </location>
</feature>
<evidence type="ECO:0000313" key="8">
    <source>
        <dbReference type="Proteomes" id="UP000811246"/>
    </source>
</evidence>
<comment type="similarity">
    <text evidence="2 6">Belongs to the multi antimicrobial extrusion (MATE) (TC 2.A.66.1) family.</text>
</comment>
<dbReference type="NCBIfam" id="TIGR00797">
    <property type="entry name" value="matE"/>
    <property type="match status" value="1"/>
</dbReference>
<dbReference type="EMBL" id="CM031837">
    <property type="protein sequence ID" value="KAG6682767.1"/>
    <property type="molecule type" value="Genomic_DNA"/>
</dbReference>
<feature type="transmembrane region" description="Helical" evidence="6">
    <location>
        <begin position="222"/>
        <end position="247"/>
    </location>
</feature>
<dbReference type="InterPro" id="IPR002528">
    <property type="entry name" value="MATE_fam"/>
</dbReference>
<reference evidence="7" key="1">
    <citation type="submission" date="2021-01" db="EMBL/GenBank/DDBJ databases">
        <authorList>
            <person name="Lovell J.T."/>
            <person name="Bentley N."/>
            <person name="Bhattarai G."/>
            <person name="Jenkins J.W."/>
            <person name="Sreedasyam A."/>
            <person name="Alarcon Y."/>
            <person name="Bock C."/>
            <person name="Boston L."/>
            <person name="Carlson J."/>
            <person name="Cervantes K."/>
            <person name="Clermont K."/>
            <person name="Krom N."/>
            <person name="Kubenka K."/>
            <person name="Mamidi S."/>
            <person name="Mattison C."/>
            <person name="Monteros M."/>
            <person name="Pisani C."/>
            <person name="Plott C."/>
            <person name="Rajasekar S."/>
            <person name="Rhein H.S."/>
            <person name="Rohla C."/>
            <person name="Song M."/>
            <person name="Hilaire R.S."/>
            <person name="Shu S."/>
            <person name="Wells L."/>
            <person name="Wang X."/>
            <person name="Webber J."/>
            <person name="Heerema R.J."/>
            <person name="Klein P."/>
            <person name="Conner P."/>
            <person name="Grauke L."/>
            <person name="Grimwood J."/>
            <person name="Schmutz J."/>
            <person name="Randall J.J."/>
        </authorList>
    </citation>
    <scope>NUCLEOTIDE SEQUENCE</scope>
    <source>
        <tissue evidence="7">Leaf</tissue>
    </source>
</reference>
<dbReference type="CDD" id="cd13136">
    <property type="entry name" value="MATE_DinF_like"/>
    <property type="match status" value="1"/>
</dbReference>
<feature type="transmembrane region" description="Helical" evidence="6">
    <location>
        <begin position="332"/>
        <end position="352"/>
    </location>
</feature>
<feature type="transmembrane region" description="Helical" evidence="6">
    <location>
        <begin position="464"/>
        <end position="486"/>
    </location>
</feature>
<comment type="caution">
    <text evidence="7">The sequence shown here is derived from an EMBL/GenBank/DDBJ whole genome shotgun (WGS) entry which is preliminary data.</text>
</comment>
<feature type="transmembrane region" description="Helical" evidence="6">
    <location>
        <begin position="405"/>
        <end position="426"/>
    </location>
</feature>
<protein>
    <recommendedName>
        <fullName evidence="6">Protein DETOXIFICATION</fullName>
    </recommendedName>
    <alternativeName>
        <fullName evidence="6">Multidrug and toxic compound extrusion protein</fullName>
    </alternativeName>
</protein>
<evidence type="ECO:0000256" key="1">
    <source>
        <dbReference type="ARBA" id="ARBA00004141"/>
    </source>
</evidence>
<name>A0A922DE78_CARIL</name>
<evidence type="ECO:0000256" key="6">
    <source>
        <dbReference type="RuleBase" id="RU004914"/>
    </source>
</evidence>
<dbReference type="Pfam" id="PF01554">
    <property type="entry name" value="MatE"/>
    <property type="match status" value="2"/>
</dbReference>
<evidence type="ECO:0000313" key="7">
    <source>
        <dbReference type="EMBL" id="KAG6682766.1"/>
    </source>
</evidence>
<evidence type="ECO:0000256" key="4">
    <source>
        <dbReference type="ARBA" id="ARBA00022989"/>
    </source>
</evidence>
<dbReference type="Proteomes" id="UP000811246">
    <property type="component" value="Chromosome 13"/>
</dbReference>
<evidence type="ECO:0000256" key="2">
    <source>
        <dbReference type="ARBA" id="ARBA00010199"/>
    </source>
</evidence>
<accession>A0A922DE78</accession>
<dbReference type="GO" id="GO:0015297">
    <property type="term" value="F:antiporter activity"/>
    <property type="evidence" value="ECO:0007669"/>
    <property type="project" value="InterPro"/>
</dbReference>
<dbReference type="PANTHER" id="PTHR42893:SF4">
    <property type="entry name" value="PROTEIN DETOXIFICATION 42"/>
    <property type="match status" value="1"/>
</dbReference>
<organism evidence="7 8">
    <name type="scientific">Carya illinoinensis</name>
    <name type="common">Pecan</name>
    <dbReference type="NCBI Taxonomy" id="32201"/>
    <lineage>
        <taxon>Eukaryota</taxon>
        <taxon>Viridiplantae</taxon>
        <taxon>Streptophyta</taxon>
        <taxon>Embryophyta</taxon>
        <taxon>Tracheophyta</taxon>
        <taxon>Spermatophyta</taxon>
        <taxon>Magnoliopsida</taxon>
        <taxon>eudicotyledons</taxon>
        <taxon>Gunneridae</taxon>
        <taxon>Pentapetalae</taxon>
        <taxon>rosids</taxon>
        <taxon>fabids</taxon>
        <taxon>Fagales</taxon>
        <taxon>Juglandaceae</taxon>
        <taxon>Carya</taxon>
    </lineage>
</organism>
<evidence type="ECO:0000256" key="3">
    <source>
        <dbReference type="ARBA" id="ARBA00022692"/>
    </source>
</evidence>
<proteinExistence type="inferred from homology"/>
<keyword evidence="3 6" id="KW-0812">Transmembrane</keyword>
<dbReference type="InterPro" id="IPR044644">
    <property type="entry name" value="DinF-like"/>
</dbReference>
<dbReference type="PANTHER" id="PTHR42893">
    <property type="entry name" value="PROTEIN DETOXIFICATION 44, CHLOROPLASTIC-RELATED"/>
    <property type="match status" value="1"/>
</dbReference>
<gene>
    <name evidence="7" type="ORF">I3842_13G159100</name>
</gene>
<sequence>MTEEGDSYPPRDRRRIPFYIFLKNARLIFKLDELGSEIAQIALPAALALTADPVASLVDTAFIGQIGPVELAAVGVSIALFNQVSRIAIFPLVSVTTSFVAEEDTIRSKSPEAQDCDYLDTVSTVESEVKELIPKNVKIENKRRHIPSASSALVIGSILGLIQAIFLISGAKPLLNFMGVSSDSAMLTPAHQYLTLRSLGAPAVLLSLAMQGVFRGFKDTKTPLYATVAGDVTNIILDPLFIFVFHLGVSGAAIAHVISQYLISVILLWRLMAQVDLLPPSIKYLQFGRFLKNGFLLLMRVIAVTFCVTLAASLAARQGSTSMAAFQVCLQVWLATSLLADGLAVAGQAILASAFAKKDYDKAEAAASRVLQLGLVLGLILAVFLGVGLHFGARLFTKDVNVLHLISIGIPFVAATQPINALAFVFDGVNFGASDFGYSAFSMIMVAIVSILCLFILSPSHGFIGLWVALTIYMSLRAIAGFWRIGRGTGPWNFLRS</sequence>
<dbReference type="EMBL" id="CM031837">
    <property type="protein sequence ID" value="KAG6682765.1"/>
    <property type="molecule type" value="Genomic_DNA"/>
</dbReference>
<dbReference type="GO" id="GO:0016020">
    <property type="term" value="C:membrane"/>
    <property type="evidence" value="ECO:0007669"/>
    <property type="project" value="UniProtKB-SubCell"/>
</dbReference>
<keyword evidence="4 6" id="KW-1133">Transmembrane helix</keyword>
<keyword evidence="5 6" id="KW-0472">Membrane</keyword>
<comment type="caution">
    <text evidence="6">Lacks conserved residue(s) required for the propagation of feature annotation.</text>
</comment>
<feature type="transmembrane region" description="Helical" evidence="6">
    <location>
        <begin position="253"/>
        <end position="273"/>
    </location>
</feature>
<evidence type="ECO:0000256" key="5">
    <source>
        <dbReference type="ARBA" id="ARBA00023136"/>
    </source>
</evidence>
<feature type="transmembrane region" description="Helical" evidence="6">
    <location>
        <begin position="438"/>
        <end position="458"/>
    </location>
</feature>
<comment type="subcellular location">
    <subcellularLocation>
        <location evidence="1">Membrane</location>
        <topology evidence="1">Multi-pass membrane protein</topology>
    </subcellularLocation>
</comment>
<dbReference type="AlphaFoldDB" id="A0A922DE78"/>